<evidence type="ECO:0000313" key="2">
    <source>
        <dbReference type="EnsemblMetazoa" id="G5182.3:cds"/>
    </source>
</evidence>
<dbReference type="PRINTS" id="PR00180">
    <property type="entry name" value="CRETINALDHBP"/>
</dbReference>
<accession>A0A8W8NGE5</accession>
<dbReference type="SMART" id="SM01100">
    <property type="entry name" value="CRAL_TRIO_N"/>
    <property type="match status" value="1"/>
</dbReference>
<protein>
    <recommendedName>
        <fullName evidence="1">CRAL-TRIO domain-containing protein</fullName>
    </recommendedName>
</protein>
<dbReference type="SUPFAM" id="SSF52087">
    <property type="entry name" value="CRAL/TRIO domain"/>
    <property type="match status" value="1"/>
</dbReference>
<dbReference type="Proteomes" id="UP000005408">
    <property type="component" value="Unassembled WGS sequence"/>
</dbReference>
<dbReference type="RefSeq" id="XP_011436965.2">
    <property type="nucleotide sequence ID" value="XM_011438663.4"/>
</dbReference>
<dbReference type="EnsemblMetazoa" id="G5182.1">
    <property type="protein sequence ID" value="G5182.1:cds"/>
    <property type="gene ID" value="G5182"/>
</dbReference>
<organism evidence="2 3">
    <name type="scientific">Magallana gigas</name>
    <name type="common">Pacific oyster</name>
    <name type="synonym">Crassostrea gigas</name>
    <dbReference type="NCBI Taxonomy" id="29159"/>
    <lineage>
        <taxon>Eukaryota</taxon>
        <taxon>Metazoa</taxon>
        <taxon>Spiralia</taxon>
        <taxon>Lophotrochozoa</taxon>
        <taxon>Mollusca</taxon>
        <taxon>Bivalvia</taxon>
        <taxon>Autobranchia</taxon>
        <taxon>Pteriomorphia</taxon>
        <taxon>Ostreida</taxon>
        <taxon>Ostreoidea</taxon>
        <taxon>Ostreidae</taxon>
        <taxon>Magallana</taxon>
    </lineage>
</organism>
<dbReference type="InterPro" id="IPR001251">
    <property type="entry name" value="CRAL-TRIO_dom"/>
</dbReference>
<dbReference type="Pfam" id="PF03765">
    <property type="entry name" value="CRAL_TRIO_N"/>
    <property type="match status" value="1"/>
</dbReference>
<dbReference type="InterPro" id="IPR011074">
    <property type="entry name" value="CRAL/TRIO_N_dom"/>
</dbReference>
<feature type="domain" description="CRAL-TRIO" evidence="1">
    <location>
        <begin position="92"/>
        <end position="257"/>
    </location>
</feature>
<dbReference type="GO" id="GO:0016020">
    <property type="term" value="C:membrane"/>
    <property type="evidence" value="ECO:0007669"/>
    <property type="project" value="TreeGrafter"/>
</dbReference>
<name>A0A8W8NGE5_MAGGI</name>
<keyword evidence="3" id="KW-1185">Reference proteome</keyword>
<reference evidence="2" key="1">
    <citation type="submission" date="2022-08" db="UniProtKB">
        <authorList>
            <consortium name="EnsemblMetazoa"/>
        </authorList>
    </citation>
    <scope>IDENTIFICATION</scope>
    <source>
        <strain evidence="2">05x7-T-G4-1.051#20</strain>
    </source>
</reference>
<dbReference type="SMART" id="SM00516">
    <property type="entry name" value="SEC14"/>
    <property type="match status" value="1"/>
</dbReference>
<evidence type="ECO:0000313" key="3">
    <source>
        <dbReference type="Proteomes" id="UP000005408"/>
    </source>
</evidence>
<dbReference type="Gene3D" id="1.20.5.1200">
    <property type="entry name" value="Alpha-tocopherol transfer"/>
    <property type="match status" value="1"/>
</dbReference>
<evidence type="ECO:0000259" key="1">
    <source>
        <dbReference type="PROSITE" id="PS50191"/>
    </source>
</evidence>
<dbReference type="PROSITE" id="PS50191">
    <property type="entry name" value="CRAL_TRIO"/>
    <property type="match status" value="1"/>
</dbReference>
<dbReference type="Gene3D" id="1.10.8.20">
    <property type="entry name" value="N-terminal domain of phosphatidylinositol transfer protein sec14p"/>
    <property type="match status" value="1"/>
</dbReference>
<proteinExistence type="predicted"/>
<dbReference type="GeneID" id="105335003"/>
<dbReference type="GO" id="GO:1902936">
    <property type="term" value="F:phosphatidylinositol bisphosphate binding"/>
    <property type="evidence" value="ECO:0007669"/>
    <property type="project" value="TreeGrafter"/>
</dbReference>
<dbReference type="EnsemblMetazoa" id="G5182.4">
    <property type="protein sequence ID" value="G5182.4:cds"/>
    <property type="gene ID" value="G5182"/>
</dbReference>
<dbReference type="Gene3D" id="3.40.525.10">
    <property type="entry name" value="CRAL-TRIO lipid binding domain"/>
    <property type="match status" value="1"/>
</dbReference>
<dbReference type="RefSeq" id="XP_011436964.2">
    <property type="nucleotide sequence ID" value="XM_011438662.4"/>
</dbReference>
<dbReference type="CDD" id="cd00170">
    <property type="entry name" value="SEC14"/>
    <property type="match status" value="1"/>
</dbReference>
<sequence>MAEFGWGLSEELLLKSQKELGEEQSRHSEDIADVKEQIETRPDIKFLRTDDAFVLRFLRARKFDTVESFKLLARYFEFRQNNPSLFKNFIASEAGIKASLYDGLPSVLPNCDQKGRKIIVLFAANWDNGRYQLPSVYRAILLTLEKLIDDEACQINGFVFILDWSQFTFNQSRSLNPKVLKQMVEGLQDCFPARFGSIHFVNQPWYIEAICKIILPFLKEKSRRKIHMHGINLGLLHQFIRKEVLPAELGGTLPEHNITSWAKELVGDENFSFGDKHIYWPDHCFFKTRSKSFPTFHLKQNLDPNEINSRLDEEFFLID</sequence>
<dbReference type="PANTHER" id="PTHR10174:SF208">
    <property type="entry name" value="CRAL-TRIO DOMAIN-CONTAINING PROTEIN DDB_G0278031"/>
    <property type="match status" value="1"/>
</dbReference>
<dbReference type="InterPro" id="IPR036865">
    <property type="entry name" value="CRAL-TRIO_dom_sf"/>
</dbReference>
<dbReference type="EnsemblMetazoa" id="G5182.2">
    <property type="protein sequence ID" value="G5182.2:cds"/>
    <property type="gene ID" value="G5182"/>
</dbReference>
<dbReference type="EnsemblMetazoa" id="G5182.3">
    <property type="protein sequence ID" value="G5182.3:cds"/>
    <property type="gene ID" value="G5182"/>
</dbReference>
<dbReference type="SUPFAM" id="SSF46938">
    <property type="entry name" value="CRAL/TRIO N-terminal domain"/>
    <property type="match status" value="1"/>
</dbReference>
<dbReference type="InterPro" id="IPR036273">
    <property type="entry name" value="CRAL/TRIO_N_dom_sf"/>
</dbReference>
<dbReference type="Pfam" id="PF00650">
    <property type="entry name" value="CRAL_TRIO"/>
    <property type="match status" value="1"/>
</dbReference>
<dbReference type="AlphaFoldDB" id="A0A8W8NGE5"/>
<dbReference type="PANTHER" id="PTHR10174">
    <property type="entry name" value="ALPHA-TOCOPHEROL TRANSFER PROTEIN-RELATED"/>
    <property type="match status" value="1"/>
</dbReference>